<dbReference type="STRING" id="1560345.AWL63_10955"/>
<dbReference type="InterPro" id="IPR013762">
    <property type="entry name" value="Integrase-like_cat_sf"/>
</dbReference>
<dbReference type="InterPro" id="IPR050090">
    <property type="entry name" value="Tyrosine_recombinase_XerCD"/>
</dbReference>
<keyword evidence="5" id="KW-1185">Reference proteome</keyword>
<sequence length="386" mass="42821">MTLDLSIVKKREALRSQREPYWQRIRPGCFLGYRPSTREGVGTWIARAYDEDHRCYRLKALGDFGTFPGRDRFANAKKEAEAFAALVESGGHSEEMVETVGEACRLYAKSRPDAASRFERHIYSDPIATVKLAKLRRHHLQAWRQRLEGKPVSVTRRKKGPQVTRLRAPSSINRDMATLRAALNKILAPGAPDTEAAWQEALSAIRNADRQRTLYLDRDQRRALLETIDPEAEPFVRTLCLLPLRPGAVAGLTVGDFDKRTSELNIGKDKSGKPRRILVPAAAAKFLAAQTKDKPPGAPLLARINGAPWDKESWKRPIAKAVVAAKLPAGTTAYTLRHSTITDLVNGGLPLLAVAQISGTSAEMIERHYGHLRRHAAAEALARLAL</sequence>
<dbReference type="GO" id="GO:0015074">
    <property type="term" value="P:DNA integration"/>
    <property type="evidence" value="ECO:0007669"/>
    <property type="project" value="UniProtKB-KW"/>
</dbReference>
<dbReference type="GO" id="GO:0003677">
    <property type="term" value="F:DNA binding"/>
    <property type="evidence" value="ECO:0007669"/>
    <property type="project" value="InterPro"/>
</dbReference>
<name>A0A1B3ZAF3_9SPHN</name>
<accession>A0A1B3ZAF3</accession>
<dbReference type="OrthoDB" id="7465727at2"/>
<dbReference type="SUPFAM" id="SSF56349">
    <property type="entry name" value="DNA breaking-rejoining enzymes"/>
    <property type="match status" value="1"/>
</dbReference>
<feature type="domain" description="Tyr recombinase" evidence="3">
    <location>
        <begin position="211"/>
        <end position="382"/>
    </location>
</feature>
<keyword evidence="1" id="KW-0229">DNA integration</keyword>
<dbReference type="GO" id="GO:0006310">
    <property type="term" value="P:DNA recombination"/>
    <property type="evidence" value="ECO:0007669"/>
    <property type="project" value="UniProtKB-KW"/>
</dbReference>
<dbReference type="RefSeq" id="WP_069204966.1">
    <property type="nucleotide sequence ID" value="NZ_CP014168.1"/>
</dbReference>
<dbReference type="PANTHER" id="PTHR30349">
    <property type="entry name" value="PHAGE INTEGRASE-RELATED"/>
    <property type="match status" value="1"/>
</dbReference>
<keyword evidence="2" id="KW-0233">DNA recombination</keyword>
<organism evidence="4 5">
    <name type="scientific">Sphingomonas panacis</name>
    <dbReference type="NCBI Taxonomy" id="1560345"/>
    <lineage>
        <taxon>Bacteria</taxon>
        <taxon>Pseudomonadati</taxon>
        <taxon>Pseudomonadota</taxon>
        <taxon>Alphaproteobacteria</taxon>
        <taxon>Sphingomonadales</taxon>
        <taxon>Sphingomonadaceae</taxon>
        <taxon>Sphingomonas</taxon>
    </lineage>
</organism>
<evidence type="ECO:0000259" key="3">
    <source>
        <dbReference type="PROSITE" id="PS51898"/>
    </source>
</evidence>
<dbReference type="PROSITE" id="PS51898">
    <property type="entry name" value="TYR_RECOMBINASE"/>
    <property type="match status" value="1"/>
</dbReference>
<dbReference type="InterPro" id="IPR011010">
    <property type="entry name" value="DNA_brk_join_enz"/>
</dbReference>
<proteinExistence type="predicted"/>
<evidence type="ECO:0000256" key="2">
    <source>
        <dbReference type="ARBA" id="ARBA00023172"/>
    </source>
</evidence>
<dbReference type="AlphaFoldDB" id="A0A1B3ZAF3"/>
<gene>
    <name evidence="4" type="ORF">AWL63_10955</name>
</gene>
<evidence type="ECO:0000313" key="5">
    <source>
        <dbReference type="Proteomes" id="UP000094256"/>
    </source>
</evidence>
<evidence type="ECO:0000313" key="4">
    <source>
        <dbReference type="EMBL" id="AOH84408.1"/>
    </source>
</evidence>
<dbReference type="EMBL" id="CP014168">
    <property type="protein sequence ID" value="AOH84408.1"/>
    <property type="molecule type" value="Genomic_DNA"/>
</dbReference>
<dbReference type="Proteomes" id="UP000094256">
    <property type="component" value="Chromosome"/>
</dbReference>
<dbReference type="Pfam" id="PF00589">
    <property type="entry name" value="Phage_integrase"/>
    <property type="match status" value="1"/>
</dbReference>
<dbReference type="InterPro" id="IPR002104">
    <property type="entry name" value="Integrase_catalytic"/>
</dbReference>
<evidence type="ECO:0000256" key="1">
    <source>
        <dbReference type="ARBA" id="ARBA00022908"/>
    </source>
</evidence>
<reference evidence="4 5" key="1">
    <citation type="submission" date="2016-01" db="EMBL/GenBank/DDBJ databases">
        <title>Complete genome and mega plasmid sequence of Sphingomonas panacis DCY99 elicits systemic resistance in rice to Xanthomonas oryzae.</title>
        <authorList>
            <person name="Kim Y.J."/>
            <person name="Yang D.C."/>
            <person name="Sing P."/>
        </authorList>
    </citation>
    <scope>NUCLEOTIDE SEQUENCE [LARGE SCALE GENOMIC DNA]</scope>
    <source>
        <strain evidence="4 5">DCY99</strain>
    </source>
</reference>
<dbReference type="KEGG" id="span:AWL63_10955"/>
<protein>
    <submittedName>
        <fullName evidence="4">Integrase</fullName>
    </submittedName>
</protein>
<dbReference type="PANTHER" id="PTHR30349:SF88">
    <property type="entry name" value="BLL1584 PROTEIN"/>
    <property type="match status" value="1"/>
</dbReference>
<dbReference type="Gene3D" id="1.10.443.10">
    <property type="entry name" value="Intergrase catalytic core"/>
    <property type="match status" value="1"/>
</dbReference>